<sequence>MRYIAIALLAATLTGCAGPQAKPVDLGPFPAAEYEALPRTGTSTVTGQVFMRTRGGDVKYGAGSDVALIPATSYTEQLWNAYQADRPIAEPDSRARQYSRHVQADGSGYFTFTGVPAGRYYIASNVVWEAPTQFGLSRQGGFILTPVTVLEGQETRAMVTK</sequence>
<dbReference type="RefSeq" id="WP_196913077.1">
    <property type="nucleotide sequence ID" value="NZ_JADTFC010000050.1"/>
</dbReference>
<evidence type="ECO:0000313" key="3">
    <source>
        <dbReference type="Proteomes" id="UP000608450"/>
    </source>
</evidence>
<evidence type="ECO:0000256" key="1">
    <source>
        <dbReference type="SAM" id="SignalP"/>
    </source>
</evidence>
<dbReference type="Proteomes" id="UP000608450">
    <property type="component" value="Unassembled WGS sequence"/>
</dbReference>
<evidence type="ECO:0008006" key="4">
    <source>
        <dbReference type="Google" id="ProtNLM"/>
    </source>
</evidence>
<name>A0ABS0KQ63_PSENT</name>
<gene>
    <name evidence="2" type="ORF">I5I61_18710</name>
</gene>
<dbReference type="SUPFAM" id="SSF117074">
    <property type="entry name" value="Hypothetical protein PA1324"/>
    <property type="match status" value="1"/>
</dbReference>
<dbReference type="EMBL" id="JADTFC010000050">
    <property type="protein sequence ID" value="MBG6289490.1"/>
    <property type="molecule type" value="Genomic_DNA"/>
</dbReference>
<keyword evidence="1" id="KW-0732">Signal</keyword>
<feature type="chain" id="PRO_5046698347" description="Carboxypeptidase regulatory-like domain-containing protein" evidence="1">
    <location>
        <begin position="18"/>
        <end position="161"/>
    </location>
</feature>
<evidence type="ECO:0000313" key="2">
    <source>
        <dbReference type="EMBL" id="MBG6289490.1"/>
    </source>
</evidence>
<keyword evidence="3" id="KW-1185">Reference proteome</keyword>
<proteinExistence type="predicted"/>
<protein>
    <recommendedName>
        <fullName evidence="4">Carboxypeptidase regulatory-like domain-containing protein</fullName>
    </recommendedName>
</protein>
<accession>A0ABS0KQ63</accession>
<reference evidence="2 3" key="1">
    <citation type="submission" date="2020-11" db="EMBL/GenBank/DDBJ databases">
        <title>Enhanced detection system for hospital associated transmission using whole genome sequencing surveillance.</title>
        <authorList>
            <person name="Harrison L.H."/>
            <person name="Van Tyne D."/>
            <person name="Marsh J.W."/>
            <person name="Griffith M.P."/>
            <person name="Snyder D.J."/>
            <person name="Cooper V.S."/>
            <person name="Mustapha M."/>
        </authorList>
    </citation>
    <scope>NUCLEOTIDE SEQUENCE [LARGE SCALE GENOMIC DNA]</scope>
    <source>
        <strain evidence="2 3">PSA00705</strain>
    </source>
</reference>
<organism evidence="2 3">
    <name type="scientific">Pseudomonas nitroreducens</name>
    <dbReference type="NCBI Taxonomy" id="46680"/>
    <lineage>
        <taxon>Bacteria</taxon>
        <taxon>Pseudomonadati</taxon>
        <taxon>Pseudomonadota</taxon>
        <taxon>Gammaproteobacteria</taxon>
        <taxon>Pseudomonadales</taxon>
        <taxon>Pseudomonadaceae</taxon>
        <taxon>Pseudomonas</taxon>
    </lineage>
</organism>
<dbReference type="PROSITE" id="PS51257">
    <property type="entry name" value="PROKAR_LIPOPROTEIN"/>
    <property type="match status" value="1"/>
</dbReference>
<feature type="signal peptide" evidence="1">
    <location>
        <begin position="1"/>
        <end position="17"/>
    </location>
</feature>
<comment type="caution">
    <text evidence="2">The sequence shown here is derived from an EMBL/GenBank/DDBJ whole genome shotgun (WGS) entry which is preliminary data.</text>
</comment>